<reference evidence="2" key="1">
    <citation type="journal article" date="2024" name="Proc. Natl. Acad. Sci. U.S.A.">
        <title>Extraordinary preservation of gene collinearity over three hundred million years revealed in homosporous lycophytes.</title>
        <authorList>
            <person name="Li C."/>
            <person name="Wickell D."/>
            <person name="Kuo L.Y."/>
            <person name="Chen X."/>
            <person name="Nie B."/>
            <person name="Liao X."/>
            <person name="Peng D."/>
            <person name="Ji J."/>
            <person name="Jenkins J."/>
            <person name="Williams M."/>
            <person name="Shu S."/>
            <person name="Plott C."/>
            <person name="Barry K."/>
            <person name="Rajasekar S."/>
            <person name="Grimwood J."/>
            <person name="Han X."/>
            <person name="Sun S."/>
            <person name="Hou Z."/>
            <person name="He W."/>
            <person name="Dai G."/>
            <person name="Sun C."/>
            <person name="Schmutz J."/>
            <person name="Leebens-Mack J.H."/>
            <person name="Li F.W."/>
            <person name="Wang L."/>
        </authorList>
    </citation>
    <scope>NUCLEOTIDE SEQUENCE [LARGE SCALE GENOMIC DNA]</scope>
    <source>
        <strain evidence="2">cv. PW_Plant_1</strain>
    </source>
</reference>
<gene>
    <name evidence="1" type="ORF">O6H91_22G035800</name>
</gene>
<evidence type="ECO:0000313" key="1">
    <source>
        <dbReference type="EMBL" id="KAJ7515952.1"/>
    </source>
</evidence>
<dbReference type="Proteomes" id="UP001162992">
    <property type="component" value="Chromosome 22"/>
</dbReference>
<proteinExistence type="predicted"/>
<name>A0ACC2AEG1_DIPCM</name>
<organism evidence="1 2">
    <name type="scientific">Diphasiastrum complanatum</name>
    <name type="common">Issler's clubmoss</name>
    <name type="synonym">Lycopodium complanatum</name>
    <dbReference type="NCBI Taxonomy" id="34168"/>
    <lineage>
        <taxon>Eukaryota</taxon>
        <taxon>Viridiplantae</taxon>
        <taxon>Streptophyta</taxon>
        <taxon>Embryophyta</taxon>
        <taxon>Tracheophyta</taxon>
        <taxon>Lycopodiopsida</taxon>
        <taxon>Lycopodiales</taxon>
        <taxon>Lycopodiaceae</taxon>
        <taxon>Lycopodioideae</taxon>
        <taxon>Diphasiastrum</taxon>
    </lineage>
</organism>
<dbReference type="EMBL" id="CM055113">
    <property type="protein sequence ID" value="KAJ7515952.1"/>
    <property type="molecule type" value="Genomic_DNA"/>
</dbReference>
<sequence length="144" mass="16201">MGGPRLRDDEEGQDEDDELEQEQQRYWEADGSDGQDLFQYLQSLVTHVEAATGIVDIEMREKIDALYSETRKVPHAADSTMNGTEISNELDRLSDKLNAFEQKLSEITVDPEVHGILTETAGLWMPLITGTAEDRRKLTSTQSS</sequence>
<protein>
    <submittedName>
        <fullName evidence="1">Uncharacterized protein</fullName>
    </submittedName>
</protein>
<accession>A0ACC2AEG1</accession>
<keyword evidence="2" id="KW-1185">Reference proteome</keyword>
<evidence type="ECO:0000313" key="2">
    <source>
        <dbReference type="Proteomes" id="UP001162992"/>
    </source>
</evidence>
<comment type="caution">
    <text evidence="1">The sequence shown here is derived from an EMBL/GenBank/DDBJ whole genome shotgun (WGS) entry which is preliminary data.</text>
</comment>